<dbReference type="PANTHER" id="PTHR30535">
    <property type="entry name" value="VITAMIN B12-BINDING PROTEIN"/>
    <property type="match status" value="1"/>
</dbReference>
<dbReference type="PANTHER" id="PTHR30535:SF34">
    <property type="entry name" value="MOLYBDATE-BINDING PROTEIN MOLA"/>
    <property type="match status" value="1"/>
</dbReference>
<dbReference type="PROSITE" id="PS50983">
    <property type="entry name" value="FE_B12_PBP"/>
    <property type="match status" value="1"/>
</dbReference>
<evidence type="ECO:0000313" key="2">
    <source>
        <dbReference type="EMBL" id="OIQ81054.1"/>
    </source>
</evidence>
<dbReference type="InterPro" id="IPR050902">
    <property type="entry name" value="ABC_Transporter_SBP"/>
</dbReference>
<proteinExistence type="predicted"/>
<sequence length="308" mass="32448">MYRKFNKAIAVGASLGIALASFAVTSASAKTPKPFPVKIKTSLGVVTIKSKPKAIISLSPTATEILFAIGAGKQVKAVDDQSNYPANAPHSKLSGYTPNIEAIAGMHPDLVVDAGDNQGGVVLSSGLAKFKIQTIEQLAANTISDTYTQIVALGAATGHAKEASKLVISMKKRIAAAIASVKNKGQALTFFHELDTTPYTATSHTFIGRVYSAFGLKNIADAAAGADKSGYPAITNEYLIASNPDLIFLSDAQYGESPDTVKVRPGFSALKAVQNNHVIPLPADYPNRWGPRIVNFYQFIAAVINKIG</sequence>
<gene>
    <name evidence="2" type="primary">btuF_7</name>
    <name evidence="2" type="ORF">GALL_371780</name>
</gene>
<comment type="caution">
    <text evidence="2">The sequence shown here is derived from an EMBL/GenBank/DDBJ whole genome shotgun (WGS) entry which is preliminary data.</text>
</comment>
<dbReference type="Pfam" id="PF01497">
    <property type="entry name" value="Peripla_BP_2"/>
    <property type="match status" value="1"/>
</dbReference>
<evidence type="ECO:0000259" key="1">
    <source>
        <dbReference type="PROSITE" id="PS50983"/>
    </source>
</evidence>
<protein>
    <submittedName>
        <fullName evidence="2">Vitamin B12-binding protein</fullName>
    </submittedName>
</protein>
<name>A0A1J5QBK7_9ZZZZ</name>
<dbReference type="EMBL" id="MLJW01000976">
    <property type="protein sequence ID" value="OIQ81054.1"/>
    <property type="molecule type" value="Genomic_DNA"/>
</dbReference>
<feature type="domain" description="Fe/B12 periplasmic-binding" evidence="1">
    <location>
        <begin position="54"/>
        <end position="308"/>
    </location>
</feature>
<dbReference type="SUPFAM" id="SSF53807">
    <property type="entry name" value="Helical backbone' metal receptor"/>
    <property type="match status" value="1"/>
</dbReference>
<dbReference type="GO" id="GO:0071281">
    <property type="term" value="P:cellular response to iron ion"/>
    <property type="evidence" value="ECO:0007669"/>
    <property type="project" value="TreeGrafter"/>
</dbReference>
<dbReference type="InterPro" id="IPR002491">
    <property type="entry name" value="ABC_transptr_periplasmic_BD"/>
</dbReference>
<reference evidence="2" key="1">
    <citation type="submission" date="2016-10" db="EMBL/GenBank/DDBJ databases">
        <title>Sequence of Gallionella enrichment culture.</title>
        <authorList>
            <person name="Poehlein A."/>
            <person name="Muehling M."/>
            <person name="Daniel R."/>
        </authorList>
    </citation>
    <scope>NUCLEOTIDE SEQUENCE</scope>
</reference>
<dbReference type="AlphaFoldDB" id="A0A1J5QBK7"/>
<dbReference type="CDD" id="cd01143">
    <property type="entry name" value="YvrC"/>
    <property type="match status" value="1"/>
</dbReference>
<organism evidence="2">
    <name type="scientific">mine drainage metagenome</name>
    <dbReference type="NCBI Taxonomy" id="410659"/>
    <lineage>
        <taxon>unclassified sequences</taxon>
        <taxon>metagenomes</taxon>
        <taxon>ecological metagenomes</taxon>
    </lineage>
</organism>
<dbReference type="Gene3D" id="3.40.50.1980">
    <property type="entry name" value="Nitrogenase molybdenum iron protein domain"/>
    <property type="match status" value="2"/>
</dbReference>
<accession>A0A1J5QBK7</accession>